<organism evidence="1 2">
    <name type="scientific">Candidatus Contendobacter odensis Run_B_J11</name>
    <dbReference type="NCBI Taxonomy" id="1400861"/>
    <lineage>
        <taxon>Bacteria</taxon>
        <taxon>Pseudomonadati</taxon>
        <taxon>Pseudomonadota</taxon>
        <taxon>Gammaproteobacteria</taxon>
        <taxon>Candidatus Competibacteraceae</taxon>
        <taxon>Candidatus Contendibacter</taxon>
    </lineage>
</organism>
<evidence type="ECO:0008006" key="3">
    <source>
        <dbReference type="Google" id="ProtNLM"/>
    </source>
</evidence>
<comment type="caution">
    <text evidence="1">The sequence shown here is derived from an EMBL/GenBank/DDBJ whole genome shotgun (WGS) entry which is preliminary data.</text>
</comment>
<keyword evidence="2" id="KW-1185">Reference proteome</keyword>
<sequence length="286" mass="33211">MNALKPERRRMKVTLSEPKQPLRVCCGSYFCMTTEDKTVPLPKMTKYLNAATFGMLLLADAVLPTWATTSNRQEEVFQGVARDERGEIAYTEEHRMIYQDGRPQRNETRYRDAQGQEIAVLNSNFTTHPYVPSYSFEDRRFGRQDGTFVDGAWVKIYGRADQNAPVQQERVRLEENMVTGQGLHLYLRDHMEQLSKSDDIQQVRFLVPLEGRDFMFRIRRLDTASEPGTVGLNIEADSWLLRLVAPKLEVRYDRETRRLLSYRGASNLLNADQDVQNVTITYRYPN</sequence>
<protein>
    <recommendedName>
        <fullName evidence="3">DUF3108 domain-containing protein</fullName>
    </recommendedName>
</protein>
<dbReference type="AlphaFoldDB" id="A0A7U7G880"/>
<name>A0A7U7G880_9GAMM</name>
<dbReference type="EMBL" id="CBTK010000024">
    <property type="protein sequence ID" value="CDH43355.1"/>
    <property type="molecule type" value="Genomic_DNA"/>
</dbReference>
<gene>
    <name evidence="1" type="ORF">BN874_120006</name>
</gene>
<evidence type="ECO:0000313" key="2">
    <source>
        <dbReference type="Proteomes" id="UP000019184"/>
    </source>
</evidence>
<proteinExistence type="predicted"/>
<reference evidence="1 2" key="1">
    <citation type="journal article" date="2014" name="ISME J.">
        <title>Candidatus Competibacter-lineage genomes retrieved from metagenomes reveal functional metabolic diversity.</title>
        <authorList>
            <person name="McIlroy S.J."/>
            <person name="Albertsen M."/>
            <person name="Andresen E.K."/>
            <person name="Saunders A.M."/>
            <person name="Kristiansen R."/>
            <person name="Stokholm-Bjerregaard M."/>
            <person name="Nielsen K.L."/>
            <person name="Nielsen P.H."/>
        </authorList>
    </citation>
    <scope>NUCLEOTIDE SEQUENCE [LARGE SCALE GENOMIC DNA]</scope>
    <source>
        <strain evidence="1 2">Run_B_J11</strain>
    </source>
</reference>
<dbReference type="Proteomes" id="UP000019184">
    <property type="component" value="Unassembled WGS sequence"/>
</dbReference>
<evidence type="ECO:0000313" key="1">
    <source>
        <dbReference type="EMBL" id="CDH43355.1"/>
    </source>
</evidence>
<accession>A0A7U7G880</accession>